<dbReference type="EMBL" id="JAHQCS010000083">
    <property type="protein sequence ID" value="MBU9711757.1"/>
    <property type="molecule type" value="Genomic_DNA"/>
</dbReference>
<name>A0ABS6JFZ2_9BACI</name>
<accession>A0ABS6JFZ2</accession>
<feature type="domain" description="Flagellin C-terminal" evidence="6">
    <location>
        <begin position="195"/>
        <end position="280"/>
    </location>
</feature>
<evidence type="ECO:0000256" key="2">
    <source>
        <dbReference type="ARBA" id="ARBA00020110"/>
    </source>
</evidence>
<reference evidence="7 8" key="1">
    <citation type="submission" date="2021-06" db="EMBL/GenBank/DDBJ databases">
        <title>Bacillus sp. RD4P76, an endophyte from a halophyte.</title>
        <authorList>
            <person name="Sun J.-Q."/>
        </authorList>
    </citation>
    <scope>NUCLEOTIDE SEQUENCE [LARGE SCALE GENOMIC DNA]</scope>
    <source>
        <strain evidence="7 8">CGMCC 1.15917</strain>
    </source>
</reference>
<evidence type="ECO:0000256" key="1">
    <source>
        <dbReference type="ARBA" id="ARBA00005709"/>
    </source>
</evidence>
<organism evidence="7 8">
    <name type="scientific">Evansella tamaricis</name>
    <dbReference type="NCBI Taxonomy" id="2069301"/>
    <lineage>
        <taxon>Bacteria</taxon>
        <taxon>Bacillati</taxon>
        <taxon>Bacillota</taxon>
        <taxon>Bacilli</taxon>
        <taxon>Bacillales</taxon>
        <taxon>Bacillaceae</taxon>
        <taxon>Evansella</taxon>
    </lineage>
</organism>
<evidence type="ECO:0000313" key="7">
    <source>
        <dbReference type="EMBL" id="MBU9711757.1"/>
    </source>
</evidence>
<evidence type="ECO:0000259" key="6">
    <source>
        <dbReference type="Pfam" id="PF00700"/>
    </source>
</evidence>
<proteinExistence type="inferred from homology"/>
<dbReference type="PANTHER" id="PTHR42792">
    <property type="entry name" value="FLAGELLIN"/>
    <property type="match status" value="1"/>
</dbReference>
<dbReference type="Proteomes" id="UP000784880">
    <property type="component" value="Unassembled WGS sequence"/>
</dbReference>
<evidence type="ECO:0000256" key="3">
    <source>
        <dbReference type="ARBA" id="ARBA00023143"/>
    </source>
</evidence>
<evidence type="ECO:0000256" key="4">
    <source>
        <dbReference type="RuleBase" id="RU362073"/>
    </source>
</evidence>
<dbReference type="Pfam" id="PF00669">
    <property type="entry name" value="Flagellin_N"/>
    <property type="match status" value="1"/>
</dbReference>
<evidence type="ECO:0000259" key="5">
    <source>
        <dbReference type="Pfam" id="PF00669"/>
    </source>
</evidence>
<sequence length="281" mass="30771">MLVSFSQAARTAHRHFLMNQKLQMRAMERLSSGKRINRAADDPAGLAISEKMRAQIRGLNQAVRNAQDGISMIQTAEGALNETHAILQRIRELANQAANDTYSESDREQIQNEINLLIDEINGISGRTEFNTRSLLNGDGEGGSSQFTLQIGANGGQTMVLAIGNMSSVGLGLSSDPDSEHYLDVTSHEKASAALDRIDVAIQKVSSERSRLGAYHNRLEHTISNLMTTSENLQAAESRIRDADMAKEIIEYTKRSILSQVALAMIAQANKQAQNVLKLLP</sequence>
<keyword evidence="8" id="KW-1185">Reference proteome</keyword>
<gene>
    <name evidence="7" type="ORF">KS419_08415</name>
</gene>
<dbReference type="InterPro" id="IPR046358">
    <property type="entry name" value="Flagellin_C"/>
</dbReference>
<keyword evidence="3 4" id="KW-0975">Bacterial flagellum</keyword>
<dbReference type="InterPro" id="IPR001029">
    <property type="entry name" value="Flagellin_N"/>
</dbReference>
<protein>
    <recommendedName>
        <fullName evidence="2 4">Flagellin</fullName>
    </recommendedName>
</protein>
<comment type="caution">
    <text evidence="7">The sequence shown here is derived from an EMBL/GenBank/DDBJ whole genome shotgun (WGS) entry which is preliminary data.</text>
</comment>
<feature type="domain" description="Flagellin N-terminal" evidence="5">
    <location>
        <begin position="5"/>
        <end position="138"/>
    </location>
</feature>
<dbReference type="Pfam" id="PF00700">
    <property type="entry name" value="Flagellin_C"/>
    <property type="match status" value="1"/>
</dbReference>
<keyword evidence="4" id="KW-0964">Secreted</keyword>
<dbReference type="InterPro" id="IPR001492">
    <property type="entry name" value="Flagellin"/>
</dbReference>
<comment type="subcellular location">
    <subcellularLocation>
        <location evidence="4">Secreted</location>
    </subcellularLocation>
    <subcellularLocation>
        <location evidence="4">Bacterial flagellum</location>
    </subcellularLocation>
</comment>
<dbReference type="RefSeq" id="WP_217065794.1">
    <property type="nucleotide sequence ID" value="NZ_JAHQCS010000083.1"/>
</dbReference>
<keyword evidence="7" id="KW-0969">Cilium</keyword>
<keyword evidence="7" id="KW-0966">Cell projection</keyword>
<keyword evidence="7" id="KW-0282">Flagellum</keyword>
<comment type="function">
    <text evidence="4">Flagellin is the subunit protein which polymerizes to form the filaments of bacterial flagella.</text>
</comment>
<comment type="similarity">
    <text evidence="1 4">Belongs to the bacterial flagellin family.</text>
</comment>
<evidence type="ECO:0000313" key="8">
    <source>
        <dbReference type="Proteomes" id="UP000784880"/>
    </source>
</evidence>
<dbReference type="PANTHER" id="PTHR42792:SF2">
    <property type="entry name" value="FLAGELLIN"/>
    <property type="match status" value="1"/>
</dbReference>